<keyword evidence="3" id="KW-1185">Reference proteome</keyword>
<evidence type="ECO:0000313" key="3">
    <source>
        <dbReference type="Proteomes" id="UP001295684"/>
    </source>
</evidence>
<dbReference type="AlphaFoldDB" id="A0AAD1XFM8"/>
<sequence length="273" mass="31133">MQRCSQSCESPLLYITRRKKKKSDFQKSEIQNFSIPINKIGINTVKMLNMARKIRSQKGKDNKDLPKPAYLNNYFVNKKSLTNPNSVQGTPLKYNVHMDNINIDPGNLHNFVGVKRPKVPSSTRSRRPSKSKFSTKIIRLSNPRPGSDTTDDDNSPPAYLNGPLTMRVSTGTKCLSKGMGLPFPSIAGSIPGTSSSKRPESKISMNRFKSLNQQPYCRKFLKTRINSKLDKFGLDKDEIDKDVMENFMNKMVDTFFLMDKKKRKKLKKDIMKT</sequence>
<evidence type="ECO:0000256" key="1">
    <source>
        <dbReference type="SAM" id="MobiDB-lite"/>
    </source>
</evidence>
<feature type="region of interest" description="Disordered" evidence="1">
    <location>
        <begin position="112"/>
        <end position="163"/>
    </location>
</feature>
<dbReference type="Proteomes" id="UP001295684">
    <property type="component" value="Unassembled WGS sequence"/>
</dbReference>
<comment type="caution">
    <text evidence="2">The sequence shown here is derived from an EMBL/GenBank/DDBJ whole genome shotgun (WGS) entry which is preliminary data.</text>
</comment>
<reference evidence="2" key="1">
    <citation type="submission" date="2023-07" db="EMBL/GenBank/DDBJ databases">
        <authorList>
            <consortium name="AG Swart"/>
            <person name="Singh M."/>
            <person name="Singh A."/>
            <person name="Seah K."/>
            <person name="Emmerich C."/>
        </authorList>
    </citation>
    <scope>NUCLEOTIDE SEQUENCE</scope>
    <source>
        <strain evidence="2">DP1</strain>
    </source>
</reference>
<organism evidence="2 3">
    <name type="scientific">Euplotes crassus</name>
    <dbReference type="NCBI Taxonomy" id="5936"/>
    <lineage>
        <taxon>Eukaryota</taxon>
        <taxon>Sar</taxon>
        <taxon>Alveolata</taxon>
        <taxon>Ciliophora</taxon>
        <taxon>Intramacronucleata</taxon>
        <taxon>Spirotrichea</taxon>
        <taxon>Hypotrichia</taxon>
        <taxon>Euplotida</taxon>
        <taxon>Euplotidae</taxon>
        <taxon>Moneuplotes</taxon>
    </lineage>
</organism>
<name>A0AAD1XFM8_EUPCR</name>
<dbReference type="EMBL" id="CAMPGE010011618">
    <property type="protein sequence ID" value="CAI2370438.1"/>
    <property type="molecule type" value="Genomic_DNA"/>
</dbReference>
<gene>
    <name evidence="2" type="ORF">ECRASSUSDP1_LOCUS11751</name>
</gene>
<protein>
    <submittedName>
        <fullName evidence="2">Uncharacterized protein</fullName>
    </submittedName>
</protein>
<accession>A0AAD1XFM8</accession>
<evidence type="ECO:0000313" key="2">
    <source>
        <dbReference type="EMBL" id="CAI2370438.1"/>
    </source>
</evidence>
<proteinExistence type="predicted"/>